<protein>
    <submittedName>
        <fullName evidence="2">Tetrahydromethanopterin S-methyltransferase 23 kD subunit</fullName>
    </submittedName>
</protein>
<accession>A0A812F0J3</accession>
<dbReference type="Proteomes" id="UP000655759">
    <property type="component" value="Unassembled WGS sequence"/>
</dbReference>
<dbReference type="RefSeq" id="WP_205098510.1">
    <property type="nucleotide sequence ID" value="NZ_CAJNAQ010000002.1"/>
</dbReference>
<dbReference type="GO" id="GO:0008168">
    <property type="term" value="F:methyltransferase activity"/>
    <property type="evidence" value="ECO:0007669"/>
    <property type="project" value="UniProtKB-KW"/>
</dbReference>
<dbReference type="AlphaFoldDB" id="A0A812F0J3"/>
<gene>
    <name evidence="2" type="ORF">NUZ5A_20630</name>
</gene>
<keyword evidence="1 2" id="KW-0808">Transferase</keyword>
<dbReference type="Pfam" id="PF04208">
    <property type="entry name" value="MtrA"/>
    <property type="match status" value="1"/>
</dbReference>
<dbReference type="GO" id="GO:0032259">
    <property type="term" value="P:methylation"/>
    <property type="evidence" value="ECO:0007669"/>
    <property type="project" value="UniProtKB-KW"/>
</dbReference>
<comment type="caution">
    <text evidence="2">The sequence shown here is derived from an EMBL/GenBank/DDBJ whole genome shotgun (WGS) entry which is preliminary data.</text>
</comment>
<name>A0A812F0J3_9ARCH</name>
<organism evidence="2 3">
    <name type="scientific">Candidatus Nitrosotenuis uzonensis</name>
    <dbReference type="NCBI Taxonomy" id="1407055"/>
    <lineage>
        <taxon>Archaea</taxon>
        <taxon>Nitrososphaerota</taxon>
        <taxon>Candidatus Nitrosotenuis</taxon>
    </lineage>
</organism>
<evidence type="ECO:0000313" key="3">
    <source>
        <dbReference type="Proteomes" id="UP000655759"/>
    </source>
</evidence>
<sequence>MNLLDIAGQICKAVLPIREDVFYGDPHSSTAICTLSSMGLLREIAESDVIRRVAVAGRLLSENKGIDTLIRSINKSPNITTLVLCGKDVAGHRAGHSLLLAHRYGIDENGRIVNSLSPNPFLSVSESEISIFQKQIRIVDRIGITSIQEIQSLI</sequence>
<dbReference type="EMBL" id="CAJNAQ010000002">
    <property type="protein sequence ID" value="CAE6489532.1"/>
    <property type="molecule type" value="Genomic_DNA"/>
</dbReference>
<keyword evidence="2" id="KW-0489">Methyltransferase</keyword>
<dbReference type="InterPro" id="IPR030688">
    <property type="entry name" value="MeTrfase_MtrA/MtxA"/>
</dbReference>
<reference evidence="2" key="1">
    <citation type="submission" date="2021-02" db="EMBL/GenBank/DDBJ databases">
        <authorList>
            <person name="Han P."/>
        </authorList>
    </citation>
    <scope>NUCLEOTIDE SEQUENCE</scope>
    <source>
        <strain evidence="2">Candidatus Nitrosotenuis uzonensis 5A</strain>
    </source>
</reference>
<proteinExistence type="predicted"/>
<evidence type="ECO:0000313" key="2">
    <source>
        <dbReference type="EMBL" id="CAE6489532.1"/>
    </source>
</evidence>
<evidence type="ECO:0000256" key="1">
    <source>
        <dbReference type="ARBA" id="ARBA00022679"/>
    </source>
</evidence>